<accession>A0ABT1U1J7</accession>
<evidence type="ECO:0000313" key="2">
    <source>
        <dbReference type="Proteomes" id="UP001524586"/>
    </source>
</evidence>
<protein>
    <recommendedName>
        <fullName evidence="3">DUF4398 domain-containing protein</fullName>
    </recommendedName>
</protein>
<gene>
    <name evidence="1" type="ORF">NP596_04440</name>
</gene>
<organism evidence="1 2">
    <name type="scientific">Methylomonas rivi</name>
    <dbReference type="NCBI Taxonomy" id="2952226"/>
    <lineage>
        <taxon>Bacteria</taxon>
        <taxon>Pseudomonadati</taxon>
        <taxon>Pseudomonadota</taxon>
        <taxon>Gammaproteobacteria</taxon>
        <taxon>Methylococcales</taxon>
        <taxon>Methylococcaceae</taxon>
        <taxon>Methylomonas</taxon>
    </lineage>
</organism>
<dbReference type="RefSeq" id="WP_256614051.1">
    <property type="nucleotide sequence ID" value="NZ_JANIBK010000014.1"/>
</dbReference>
<reference evidence="1 2" key="1">
    <citation type="submission" date="2022-07" db="EMBL/GenBank/DDBJ databases">
        <title>Methylomonas rivi sp. nov., Methylomonas rosea sp. nov., Methylomonas aureus sp. nov. and Methylomonas subterranea sp. nov., four novel methanotrophs isolated from a freshwater creek and the deep terrestrial subsurface.</title>
        <authorList>
            <person name="Abin C."/>
            <person name="Sankaranarayanan K."/>
            <person name="Garner C."/>
            <person name="Sindelar R."/>
            <person name="Kotary K."/>
            <person name="Garner R."/>
            <person name="Barclay S."/>
            <person name="Lawson P."/>
            <person name="Krumholz L."/>
        </authorList>
    </citation>
    <scope>NUCLEOTIDE SEQUENCE [LARGE SCALE GENOMIC DNA]</scope>
    <source>
        <strain evidence="1 2">WSC-6</strain>
    </source>
</reference>
<evidence type="ECO:0000313" key="1">
    <source>
        <dbReference type="EMBL" id="MCQ8127702.1"/>
    </source>
</evidence>
<proteinExistence type="predicted"/>
<sequence length="124" mass="14008">MALSGFKKFLIVTLLGSTACTTLPPAAKAYDNFSDYAESVFRHQNVLISRLMMLNDSDALDDNEKLETAEQDMNDACHLLNEYAEHEMSGESMGLFFKREVQSSIEDCDHKIRNLETLLTEILP</sequence>
<name>A0ABT1U1J7_9GAMM</name>
<keyword evidence="2" id="KW-1185">Reference proteome</keyword>
<dbReference type="PROSITE" id="PS51257">
    <property type="entry name" value="PROKAR_LIPOPROTEIN"/>
    <property type="match status" value="1"/>
</dbReference>
<dbReference type="EMBL" id="JANIBK010000014">
    <property type="protein sequence ID" value="MCQ8127702.1"/>
    <property type="molecule type" value="Genomic_DNA"/>
</dbReference>
<dbReference type="Proteomes" id="UP001524586">
    <property type="component" value="Unassembled WGS sequence"/>
</dbReference>
<comment type="caution">
    <text evidence="1">The sequence shown here is derived from an EMBL/GenBank/DDBJ whole genome shotgun (WGS) entry which is preliminary data.</text>
</comment>
<evidence type="ECO:0008006" key="3">
    <source>
        <dbReference type="Google" id="ProtNLM"/>
    </source>
</evidence>